<proteinExistence type="predicted"/>
<organism evidence="1">
    <name type="scientific">bioreactor metagenome</name>
    <dbReference type="NCBI Taxonomy" id="1076179"/>
    <lineage>
        <taxon>unclassified sequences</taxon>
        <taxon>metagenomes</taxon>
        <taxon>ecological metagenomes</taxon>
    </lineage>
</organism>
<protein>
    <submittedName>
        <fullName evidence="1">Uncharacterized protein</fullName>
    </submittedName>
</protein>
<evidence type="ECO:0000313" key="1">
    <source>
        <dbReference type="EMBL" id="MPM88734.1"/>
    </source>
</evidence>
<comment type="caution">
    <text evidence="1">The sequence shown here is derived from an EMBL/GenBank/DDBJ whole genome shotgun (WGS) entry which is preliminary data.</text>
</comment>
<dbReference type="EMBL" id="VSSQ01036297">
    <property type="protein sequence ID" value="MPM88734.1"/>
    <property type="molecule type" value="Genomic_DNA"/>
</dbReference>
<sequence>MITTNQENIIFDIVKSKCKNAVQIFKKISPFFAIKSEDDFTIGFCKKFIFSFELFPYFLMIVNFTIDSQYEFSVFAE</sequence>
<reference evidence="1" key="1">
    <citation type="submission" date="2019-08" db="EMBL/GenBank/DDBJ databases">
        <authorList>
            <person name="Kucharzyk K."/>
            <person name="Murdoch R.W."/>
            <person name="Higgins S."/>
            <person name="Loffler F."/>
        </authorList>
    </citation>
    <scope>NUCLEOTIDE SEQUENCE</scope>
</reference>
<name>A0A645DGZ1_9ZZZZ</name>
<dbReference type="AlphaFoldDB" id="A0A645DGZ1"/>
<accession>A0A645DGZ1</accession>
<gene>
    <name evidence="1" type="ORF">SDC9_135838</name>
</gene>